<name>Q0UBK0_PHANO</name>
<keyword evidence="1" id="KW-0472">Membrane</keyword>
<dbReference type="KEGG" id="pno:SNOG_10864"/>
<keyword evidence="1" id="KW-1133">Transmembrane helix</keyword>
<sequence>MTLASETDYVSLSPSFLRPSMSSIDFSRTEDIETSSFSHHEDTSRLLLRRNSATSVATNTSYQVRTWRQISFQRLSQERLTLFIRVKTPIQQRMRRSRFYGWRMGLSFGGSMYLFVLCCNIIAIAVASFAGSKRENNIWDIVSESVTTTYRWCTAFHLIINVFSTILLAASNYTMQVFCFTTRSDVDAAHAKVIEYGFRD</sequence>
<dbReference type="GeneID" id="5978030"/>
<dbReference type="AlphaFoldDB" id="Q0UBK0"/>
<dbReference type="PANTHER" id="PTHR35395:SF1">
    <property type="entry name" value="DUF6536 DOMAIN-CONTAINING PROTEIN"/>
    <property type="match status" value="1"/>
</dbReference>
<feature type="transmembrane region" description="Helical" evidence="1">
    <location>
        <begin position="149"/>
        <end position="170"/>
    </location>
</feature>
<gene>
    <name evidence="3" type="ORF">SNOG_10864</name>
</gene>
<evidence type="ECO:0000256" key="1">
    <source>
        <dbReference type="SAM" id="Phobius"/>
    </source>
</evidence>
<reference evidence="4" key="1">
    <citation type="journal article" date="2007" name="Plant Cell">
        <title>Dothideomycete-plant interactions illuminated by genome sequencing and EST analysis of the wheat pathogen Stagonospora nodorum.</title>
        <authorList>
            <person name="Hane J.K."/>
            <person name="Lowe R.G."/>
            <person name="Solomon P.S."/>
            <person name="Tan K.C."/>
            <person name="Schoch C.L."/>
            <person name="Spatafora J.W."/>
            <person name="Crous P.W."/>
            <person name="Kodira C."/>
            <person name="Birren B.W."/>
            <person name="Galagan J.E."/>
            <person name="Torriani S.F."/>
            <person name="McDonald B.A."/>
            <person name="Oliver R.P."/>
        </authorList>
    </citation>
    <scope>NUCLEOTIDE SEQUENCE [LARGE SCALE GENOMIC DNA]</scope>
    <source>
        <strain evidence="4">SN15 / ATCC MYA-4574 / FGSC 10173</strain>
    </source>
</reference>
<proteinExistence type="predicted"/>
<evidence type="ECO:0000313" key="3">
    <source>
        <dbReference type="EMBL" id="EAT81363.1"/>
    </source>
</evidence>
<dbReference type="Pfam" id="PF20163">
    <property type="entry name" value="DUF6536"/>
    <property type="match status" value="1"/>
</dbReference>
<dbReference type="STRING" id="321614.Q0UBK0"/>
<dbReference type="PANTHER" id="PTHR35395">
    <property type="entry name" value="DUF6536 DOMAIN-CONTAINING PROTEIN"/>
    <property type="match status" value="1"/>
</dbReference>
<keyword evidence="1" id="KW-0812">Transmembrane</keyword>
<organism evidence="3 4">
    <name type="scientific">Phaeosphaeria nodorum (strain SN15 / ATCC MYA-4574 / FGSC 10173)</name>
    <name type="common">Glume blotch fungus</name>
    <name type="synonym">Parastagonospora nodorum</name>
    <dbReference type="NCBI Taxonomy" id="321614"/>
    <lineage>
        <taxon>Eukaryota</taxon>
        <taxon>Fungi</taxon>
        <taxon>Dikarya</taxon>
        <taxon>Ascomycota</taxon>
        <taxon>Pezizomycotina</taxon>
        <taxon>Dothideomycetes</taxon>
        <taxon>Pleosporomycetidae</taxon>
        <taxon>Pleosporales</taxon>
        <taxon>Pleosporineae</taxon>
        <taxon>Phaeosphaeriaceae</taxon>
        <taxon>Parastagonospora</taxon>
    </lineage>
</organism>
<feature type="transmembrane region" description="Helical" evidence="1">
    <location>
        <begin position="104"/>
        <end position="129"/>
    </location>
</feature>
<protein>
    <recommendedName>
        <fullName evidence="2">DUF6536 domain-containing protein</fullName>
    </recommendedName>
</protein>
<evidence type="ECO:0000313" key="4">
    <source>
        <dbReference type="Proteomes" id="UP000001055"/>
    </source>
</evidence>
<feature type="domain" description="DUF6536" evidence="2">
    <location>
        <begin position="102"/>
        <end position="192"/>
    </location>
</feature>
<dbReference type="EMBL" id="CH445342">
    <property type="protein sequence ID" value="EAT81363.1"/>
    <property type="molecule type" value="Genomic_DNA"/>
</dbReference>
<accession>Q0UBK0</accession>
<dbReference type="Proteomes" id="UP000001055">
    <property type="component" value="Unassembled WGS sequence"/>
</dbReference>
<dbReference type="InterPro" id="IPR046623">
    <property type="entry name" value="DUF6536"/>
</dbReference>
<dbReference type="RefSeq" id="XP_001801122.1">
    <property type="nucleotide sequence ID" value="XM_001801070.1"/>
</dbReference>
<evidence type="ECO:0000259" key="2">
    <source>
        <dbReference type="Pfam" id="PF20163"/>
    </source>
</evidence>
<dbReference type="InParanoid" id="Q0UBK0"/>